<reference evidence="1" key="1">
    <citation type="journal article" date="2014" name="Front. Microbiol.">
        <title>High frequency of phylogenetically diverse reductive dehalogenase-homologous genes in deep subseafloor sedimentary metagenomes.</title>
        <authorList>
            <person name="Kawai M."/>
            <person name="Futagami T."/>
            <person name="Toyoda A."/>
            <person name="Takaki Y."/>
            <person name="Nishi S."/>
            <person name="Hori S."/>
            <person name="Arai W."/>
            <person name="Tsubouchi T."/>
            <person name="Morono Y."/>
            <person name="Uchiyama I."/>
            <person name="Ito T."/>
            <person name="Fujiyama A."/>
            <person name="Inagaki F."/>
            <person name="Takami H."/>
        </authorList>
    </citation>
    <scope>NUCLEOTIDE SEQUENCE</scope>
    <source>
        <strain evidence="1">Expedition CK06-06</strain>
    </source>
</reference>
<comment type="caution">
    <text evidence="1">The sequence shown here is derived from an EMBL/GenBank/DDBJ whole genome shotgun (WGS) entry which is preliminary data.</text>
</comment>
<dbReference type="AlphaFoldDB" id="X1T8H2"/>
<name>X1T8H2_9ZZZZ</name>
<evidence type="ECO:0000313" key="1">
    <source>
        <dbReference type="EMBL" id="GAI76309.1"/>
    </source>
</evidence>
<proteinExistence type="predicted"/>
<dbReference type="EMBL" id="BARW01009110">
    <property type="protein sequence ID" value="GAI76309.1"/>
    <property type="molecule type" value="Genomic_DNA"/>
</dbReference>
<sequence length="49" mass="5290">MINNLPIMYRDDDVKEWCAGDIVAAILATLPGIEDAYDLGCGRGSGRYG</sequence>
<organism evidence="1">
    <name type="scientific">marine sediment metagenome</name>
    <dbReference type="NCBI Taxonomy" id="412755"/>
    <lineage>
        <taxon>unclassified sequences</taxon>
        <taxon>metagenomes</taxon>
        <taxon>ecological metagenomes</taxon>
    </lineage>
</organism>
<protein>
    <submittedName>
        <fullName evidence="1">Uncharacterized protein</fullName>
    </submittedName>
</protein>
<accession>X1T8H2</accession>
<gene>
    <name evidence="1" type="ORF">S12H4_18443</name>
</gene>